<comment type="caution">
    <text evidence="3">The sequence shown here is derived from an EMBL/GenBank/DDBJ whole genome shotgun (WGS) entry which is preliminary data.</text>
</comment>
<feature type="domain" description="Glycosyltransferase 2-like" evidence="2">
    <location>
        <begin position="7"/>
        <end position="132"/>
    </location>
</feature>
<gene>
    <name evidence="3" type="ORF">H6B30_07950</name>
</gene>
<feature type="transmembrane region" description="Helical" evidence="1">
    <location>
        <begin position="236"/>
        <end position="255"/>
    </location>
</feature>
<keyword evidence="1" id="KW-0812">Transmembrane</keyword>
<dbReference type="AlphaFoldDB" id="A0A938WKV2"/>
<dbReference type="RefSeq" id="WP_205109364.1">
    <property type="nucleotide sequence ID" value="NZ_JACJJL010000011.1"/>
</dbReference>
<keyword evidence="1" id="KW-1133">Transmembrane helix</keyword>
<dbReference type="SUPFAM" id="SSF53448">
    <property type="entry name" value="Nucleotide-diphospho-sugar transferases"/>
    <property type="match status" value="1"/>
</dbReference>
<protein>
    <submittedName>
        <fullName evidence="3">Glycosyltransferase family 2 protein</fullName>
    </submittedName>
</protein>
<dbReference type="Gene3D" id="3.90.550.10">
    <property type="entry name" value="Spore Coat Polysaccharide Biosynthesis Protein SpsA, Chain A"/>
    <property type="match status" value="1"/>
</dbReference>
<dbReference type="PANTHER" id="PTHR22916:SF3">
    <property type="entry name" value="UDP-GLCNAC:BETAGAL BETA-1,3-N-ACETYLGLUCOSAMINYLTRANSFERASE-LIKE PROTEIN 1"/>
    <property type="match status" value="1"/>
</dbReference>
<evidence type="ECO:0000313" key="4">
    <source>
        <dbReference type="Proteomes" id="UP000764045"/>
    </source>
</evidence>
<organism evidence="3 4">
    <name type="scientific">Marseilla massiliensis</name>
    <dbReference type="NCBI Taxonomy" id="1841864"/>
    <lineage>
        <taxon>Bacteria</taxon>
        <taxon>Pseudomonadati</taxon>
        <taxon>Bacteroidota</taxon>
        <taxon>Bacteroidia</taxon>
        <taxon>Bacteroidales</taxon>
        <taxon>Prevotellaceae</taxon>
        <taxon>Marseilla</taxon>
    </lineage>
</organism>
<dbReference type="Proteomes" id="UP000764045">
    <property type="component" value="Unassembled WGS sequence"/>
</dbReference>
<evidence type="ECO:0000313" key="3">
    <source>
        <dbReference type="EMBL" id="MBM6661681.1"/>
    </source>
</evidence>
<keyword evidence="4" id="KW-1185">Reference proteome</keyword>
<evidence type="ECO:0000256" key="1">
    <source>
        <dbReference type="SAM" id="Phobius"/>
    </source>
</evidence>
<sequence>MKTDLVSVIMPTYNTGSILTESIDSILNQTYKNLELIITDDKSDDETTLAILRSYMLKDKRVKVFFLDENKGTGYARNNSIKNAQGQYIAFCDSDDKWFPDKLERQVSFLKQKGGCLTYSSYILCDLHNNEKGIVISPKKVTFGMMKRDNKIGCLTLLYDTQQYGKFYFPLLRKRQDWALLLTILKKCTVAYGIQKPLASYRIRQDSLSRNKISLIKYNLNVYNKILGYSHAKSCLYFFLVFLPCYFVKVTKVKATSNRYMKTKRPI</sequence>
<dbReference type="InterPro" id="IPR029044">
    <property type="entry name" value="Nucleotide-diphossugar_trans"/>
</dbReference>
<proteinExistence type="predicted"/>
<accession>A0A938WKV2</accession>
<dbReference type="EMBL" id="JACJJL010000011">
    <property type="protein sequence ID" value="MBM6661681.1"/>
    <property type="molecule type" value="Genomic_DNA"/>
</dbReference>
<dbReference type="InterPro" id="IPR001173">
    <property type="entry name" value="Glyco_trans_2-like"/>
</dbReference>
<keyword evidence="1" id="KW-0472">Membrane</keyword>
<dbReference type="GO" id="GO:0016758">
    <property type="term" value="F:hexosyltransferase activity"/>
    <property type="evidence" value="ECO:0007669"/>
    <property type="project" value="UniProtKB-ARBA"/>
</dbReference>
<evidence type="ECO:0000259" key="2">
    <source>
        <dbReference type="Pfam" id="PF00535"/>
    </source>
</evidence>
<name>A0A938WKV2_9BACT</name>
<dbReference type="PANTHER" id="PTHR22916">
    <property type="entry name" value="GLYCOSYLTRANSFERASE"/>
    <property type="match status" value="1"/>
</dbReference>
<reference evidence="3 4" key="1">
    <citation type="journal article" date="2021" name="Sci. Rep.">
        <title>The distribution of antibiotic resistance genes in chicken gut microbiota commensals.</title>
        <authorList>
            <person name="Juricova H."/>
            <person name="Matiasovicova J."/>
            <person name="Kubasova T."/>
            <person name="Cejkova D."/>
            <person name="Rychlik I."/>
        </authorList>
    </citation>
    <scope>NUCLEOTIDE SEQUENCE [LARGE SCALE GENOMIC DNA]</scope>
    <source>
        <strain evidence="3 4">An819</strain>
    </source>
</reference>
<dbReference type="Pfam" id="PF00535">
    <property type="entry name" value="Glycos_transf_2"/>
    <property type="match status" value="1"/>
</dbReference>